<feature type="coiled-coil region" evidence="2">
    <location>
        <begin position="57"/>
        <end position="84"/>
    </location>
</feature>
<reference evidence="5 6" key="1">
    <citation type="submission" date="2016-02" db="EMBL/GenBank/DDBJ databases">
        <title>Genome analysis of coral dinoflagellate symbionts highlights evolutionary adaptations to a symbiotic lifestyle.</title>
        <authorList>
            <person name="Aranda M."/>
            <person name="Li Y."/>
            <person name="Liew Y.J."/>
            <person name="Baumgarten S."/>
            <person name="Simakov O."/>
            <person name="Wilson M."/>
            <person name="Piel J."/>
            <person name="Ashoor H."/>
            <person name="Bougouffa S."/>
            <person name="Bajic V.B."/>
            <person name="Ryu T."/>
            <person name="Ravasi T."/>
            <person name="Bayer T."/>
            <person name="Micklem G."/>
            <person name="Kim H."/>
            <person name="Bhak J."/>
            <person name="Lajeunesse T.C."/>
            <person name="Voolstra C.R."/>
        </authorList>
    </citation>
    <scope>NUCLEOTIDE SEQUENCE [LARGE SCALE GENOMIC DNA]</scope>
    <source>
        <strain evidence="5 6">CCMP2467</strain>
    </source>
</reference>
<protein>
    <submittedName>
        <fullName evidence="5">Outer dynein arm protein 1</fullName>
    </submittedName>
</protein>
<accession>A0A1Q9CHU2</accession>
<dbReference type="AlphaFoldDB" id="A0A1Q9CHU2"/>
<organism evidence="5 6">
    <name type="scientific">Symbiodinium microadriaticum</name>
    <name type="common">Dinoflagellate</name>
    <name type="synonym">Zooxanthella microadriatica</name>
    <dbReference type="NCBI Taxonomy" id="2951"/>
    <lineage>
        <taxon>Eukaryota</taxon>
        <taxon>Sar</taxon>
        <taxon>Alveolata</taxon>
        <taxon>Dinophyceae</taxon>
        <taxon>Suessiales</taxon>
        <taxon>Symbiodiniaceae</taxon>
        <taxon>Symbiodinium</taxon>
    </lineage>
</organism>
<feature type="transmembrane region" description="Helical" evidence="3">
    <location>
        <begin position="258"/>
        <end position="287"/>
    </location>
</feature>
<dbReference type="Pfam" id="PF21773">
    <property type="entry name" value="ODAD1_CC"/>
    <property type="match status" value="1"/>
</dbReference>
<name>A0A1Q9CHU2_SYMMI</name>
<keyword evidence="3" id="KW-0812">Transmembrane</keyword>
<keyword evidence="6" id="KW-1185">Reference proteome</keyword>
<sequence length="369" mass="42832">MVTIRWRWVKCRSGNIHNERADEQRVEVMRRQRDDERRTFTEKVLEIRKDAGIGKDIKLVELDKRQVEVRLKQAEGRVQRKNERPACKEVLGLGNLVRCDPRQHQKSIEIFEQAAAHRRFIHVLGKIRSAHAFRTIKERTGISNIEEIVKIFVHLESRNFSLLTYVNHMNREIEALEGGSASGVRRCATIFMLIVAAMLSGNEDNDADRHDHQRHHVFLIVSVIITITTLLFMVIVIVVHARPHLPPPPHLVSANIGIIIVVVIIVIVMIIFMMMVIIFVMFVIILLSTRPQPTHHHHCRRRRRHLRYHLLLSSPSPEGVKRGRRQAEMTLKQREASSGLCLLWLRRVFWHVSSLGMVPRAVNITSNRL</sequence>
<evidence type="ECO:0000256" key="3">
    <source>
        <dbReference type="SAM" id="Phobius"/>
    </source>
</evidence>
<keyword evidence="3" id="KW-1133">Transmembrane helix</keyword>
<keyword evidence="3" id="KW-0472">Membrane</keyword>
<dbReference type="OrthoDB" id="6766775at2759"/>
<evidence type="ECO:0000313" key="6">
    <source>
        <dbReference type="Proteomes" id="UP000186817"/>
    </source>
</evidence>
<proteinExistence type="predicted"/>
<dbReference type="InterPro" id="IPR049258">
    <property type="entry name" value="ODAD1_CC"/>
</dbReference>
<dbReference type="Proteomes" id="UP000186817">
    <property type="component" value="Unassembled WGS sequence"/>
</dbReference>
<comment type="caution">
    <text evidence="5">The sequence shown here is derived from an EMBL/GenBank/DDBJ whole genome shotgun (WGS) entry which is preliminary data.</text>
</comment>
<feature type="domain" description="ODAD1 central coiled coil region" evidence="4">
    <location>
        <begin position="131"/>
        <end position="177"/>
    </location>
</feature>
<evidence type="ECO:0000259" key="4">
    <source>
        <dbReference type="Pfam" id="PF21773"/>
    </source>
</evidence>
<evidence type="ECO:0000313" key="5">
    <source>
        <dbReference type="EMBL" id="OLP82502.1"/>
    </source>
</evidence>
<feature type="transmembrane region" description="Helical" evidence="3">
    <location>
        <begin position="217"/>
        <end position="238"/>
    </location>
</feature>
<keyword evidence="1 2" id="KW-0175">Coiled coil</keyword>
<evidence type="ECO:0000256" key="2">
    <source>
        <dbReference type="SAM" id="Coils"/>
    </source>
</evidence>
<dbReference type="EMBL" id="LSRX01001187">
    <property type="protein sequence ID" value="OLP82502.1"/>
    <property type="molecule type" value="Genomic_DNA"/>
</dbReference>
<evidence type="ECO:0000256" key="1">
    <source>
        <dbReference type="ARBA" id="ARBA00023054"/>
    </source>
</evidence>
<gene>
    <name evidence="5" type="primary">ODA1</name>
    <name evidence="5" type="ORF">AK812_SmicGene36847</name>
</gene>